<comment type="caution">
    <text evidence="1">The sequence shown here is derived from an EMBL/GenBank/DDBJ whole genome shotgun (WGS) entry which is preliminary data.</text>
</comment>
<dbReference type="PANTHER" id="PTHR34374:SF1">
    <property type="entry name" value="LARGE RIBOSOMAL RNA SUBUNIT ACCUMULATION PROTEIN YCED HOMOLOG 1, CHLOROPLASTIC"/>
    <property type="match status" value="1"/>
</dbReference>
<dbReference type="AlphaFoldDB" id="A0A9X4H5G1"/>
<organism evidence="1 2">
    <name type="scientific">Pelotomaculum isophthalicicum JI</name>
    <dbReference type="NCBI Taxonomy" id="947010"/>
    <lineage>
        <taxon>Bacteria</taxon>
        <taxon>Bacillati</taxon>
        <taxon>Bacillota</taxon>
        <taxon>Clostridia</taxon>
        <taxon>Eubacteriales</taxon>
        <taxon>Desulfotomaculaceae</taxon>
        <taxon>Pelotomaculum</taxon>
    </lineage>
</organism>
<dbReference type="InterPro" id="IPR003772">
    <property type="entry name" value="YceD"/>
</dbReference>
<proteinExistence type="predicted"/>
<accession>A0A9X4H5G1</accession>
<gene>
    <name evidence="1" type="ORF">L7E55_07000</name>
</gene>
<dbReference type="PANTHER" id="PTHR34374">
    <property type="entry name" value="LARGE RIBOSOMAL RNA SUBUNIT ACCUMULATION PROTEIN YCED HOMOLOG 1, CHLOROPLASTIC"/>
    <property type="match status" value="1"/>
</dbReference>
<name>A0A9X4H5G1_9FIRM</name>
<dbReference type="Pfam" id="PF02620">
    <property type="entry name" value="YceD"/>
    <property type="match status" value="1"/>
</dbReference>
<reference evidence="1" key="1">
    <citation type="submission" date="2022-02" db="EMBL/GenBank/DDBJ databases">
        <authorList>
            <person name="Leng L."/>
        </authorList>
    </citation>
    <scope>NUCLEOTIDE SEQUENCE</scope>
    <source>
        <strain evidence="1">JI</strain>
    </source>
</reference>
<evidence type="ECO:0000313" key="2">
    <source>
        <dbReference type="Proteomes" id="UP001154312"/>
    </source>
</evidence>
<dbReference type="EMBL" id="JAKOAV010000010">
    <property type="protein sequence ID" value="MDF9408108.1"/>
    <property type="molecule type" value="Genomic_DNA"/>
</dbReference>
<protein>
    <submittedName>
        <fullName evidence="1">DUF177 domain-containing protein</fullName>
    </submittedName>
</protein>
<evidence type="ECO:0000313" key="1">
    <source>
        <dbReference type="EMBL" id="MDF9408108.1"/>
    </source>
</evidence>
<dbReference type="Proteomes" id="UP001154312">
    <property type="component" value="Unassembled WGS sequence"/>
</dbReference>
<sequence length="169" mass="18625">MLQLDVGMLKKAPGDFQPFNLSAVLPSFELQGESMNFPGPVKANLVATNNDSTIVVEGEVSGKLTLNCSRCLDTYDYIFEVPFRETYAQASQDNEGEVVSFSGDILDITPEVLNSIILSLPMKALCREDCEGLCPRCGCNLNKSRCDCSNEETDPRFSVLKKLLKDTNQ</sequence>
<dbReference type="RefSeq" id="WP_277443396.1">
    <property type="nucleotide sequence ID" value="NZ_JAKOAV010000010.1"/>
</dbReference>
<keyword evidence="2" id="KW-1185">Reference proteome</keyword>